<evidence type="ECO:0000313" key="3">
    <source>
        <dbReference type="Proteomes" id="UP000251211"/>
    </source>
</evidence>
<feature type="compositionally biased region" description="Polar residues" evidence="1">
    <location>
        <begin position="191"/>
        <end position="206"/>
    </location>
</feature>
<protein>
    <submittedName>
        <fullName evidence="2">Uncharacterized protein</fullName>
    </submittedName>
</protein>
<gene>
    <name evidence="2" type="ORF">NCTC13229_00751</name>
</gene>
<dbReference type="EMBL" id="UAUI01000001">
    <property type="protein sequence ID" value="SPZ35402.1"/>
    <property type="molecule type" value="Genomic_DNA"/>
</dbReference>
<evidence type="ECO:0000256" key="1">
    <source>
        <dbReference type="SAM" id="MobiDB-lite"/>
    </source>
</evidence>
<reference evidence="2 3" key="1">
    <citation type="submission" date="2018-06" db="EMBL/GenBank/DDBJ databases">
        <authorList>
            <consortium name="Pathogen Informatics"/>
            <person name="Doyle S."/>
        </authorList>
    </citation>
    <scope>NUCLEOTIDE SEQUENCE [LARGE SCALE GENOMIC DNA]</scope>
    <source>
        <strain evidence="2 3">NCTC13229</strain>
    </source>
</reference>
<evidence type="ECO:0000313" key="2">
    <source>
        <dbReference type="EMBL" id="SPZ35402.1"/>
    </source>
</evidence>
<dbReference type="Proteomes" id="UP000251211">
    <property type="component" value="Unassembled WGS sequence"/>
</dbReference>
<sequence length="328" mass="35623">MPSTIEVRSRDVRSPSGDPNSCDVGDIFTVYTGSNSAVQPCRAKTHVVYKNESPRNTRLTGFLAHRAAHWSRNPGDGLDVWCGPPPVPAVGSARTPEVGLGARSESSVRIARCTTSRISAQRCPASSLAICPRIRALRSVPQPARRTSPNNGWASRTVRLLPSSVARVMSPCVSASSTAMRCVTRERTSESRGSQRASESTTSTSFGERRPIRAATRSARLAEMIGSPLQIQTPAMFSSLSDAISSSTSCRRYRAFPRDSVQSLRTLRESSCPPNTASRRMVVSSRDRDWRSSRSASLSFQTDVTASGASSPLRTVITTRITCRSRSW</sequence>
<comment type="caution">
    <text evidence="2">The sequence shown here is derived from an EMBL/GenBank/DDBJ whole genome shotgun (WGS) entry which is preliminary data.</text>
</comment>
<feature type="region of interest" description="Disordered" evidence="1">
    <location>
        <begin position="179"/>
        <end position="210"/>
    </location>
</feature>
<dbReference type="AlphaFoldDB" id="A0AB38F6U3"/>
<proteinExistence type="predicted"/>
<accession>A0AB38F6U3</accession>
<name>A0AB38F6U3_RHOWR</name>
<organism evidence="2 3">
    <name type="scientific">Rhodococcus wratislaviensis</name>
    <name type="common">Tsukamurella wratislaviensis</name>
    <dbReference type="NCBI Taxonomy" id="44752"/>
    <lineage>
        <taxon>Bacteria</taxon>
        <taxon>Bacillati</taxon>
        <taxon>Actinomycetota</taxon>
        <taxon>Actinomycetes</taxon>
        <taxon>Mycobacteriales</taxon>
        <taxon>Nocardiaceae</taxon>
        <taxon>Rhodococcus</taxon>
    </lineage>
</organism>